<evidence type="ECO:0000313" key="8">
    <source>
        <dbReference type="EMBL" id="MBI3127235.1"/>
    </source>
</evidence>
<dbReference type="EMBL" id="JACPUR010000017">
    <property type="protein sequence ID" value="MBI3127235.1"/>
    <property type="molecule type" value="Genomic_DNA"/>
</dbReference>
<organism evidence="8 9">
    <name type="scientific">Tectimicrobiota bacterium</name>
    <dbReference type="NCBI Taxonomy" id="2528274"/>
    <lineage>
        <taxon>Bacteria</taxon>
        <taxon>Pseudomonadati</taxon>
        <taxon>Nitrospinota/Tectimicrobiota group</taxon>
        <taxon>Candidatus Tectimicrobiota</taxon>
    </lineage>
</organism>
<evidence type="ECO:0000256" key="5">
    <source>
        <dbReference type="RuleBase" id="RU003888"/>
    </source>
</evidence>
<dbReference type="HAMAP" id="MF_01341">
    <property type="entry name" value="Ribosomal_uL15"/>
    <property type="match status" value="1"/>
</dbReference>
<comment type="caution">
    <text evidence="8">The sequence shown here is derived from an EMBL/GenBank/DDBJ whole genome shotgun (WGS) entry which is preliminary data.</text>
</comment>
<gene>
    <name evidence="4 8" type="primary">rplO</name>
    <name evidence="8" type="ORF">HYZ11_06495</name>
</gene>
<keyword evidence="4" id="KW-0694">RNA-binding</keyword>
<evidence type="ECO:0000256" key="6">
    <source>
        <dbReference type="SAM" id="MobiDB-lite"/>
    </source>
</evidence>
<dbReference type="GO" id="GO:0006412">
    <property type="term" value="P:translation"/>
    <property type="evidence" value="ECO:0007669"/>
    <property type="project" value="UniProtKB-UniRule"/>
</dbReference>
<dbReference type="GO" id="GO:0019843">
    <property type="term" value="F:rRNA binding"/>
    <property type="evidence" value="ECO:0007669"/>
    <property type="project" value="UniProtKB-UniRule"/>
</dbReference>
<dbReference type="PANTHER" id="PTHR12934:SF11">
    <property type="entry name" value="LARGE RIBOSOMAL SUBUNIT PROTEIN UL15M"/>
    <property type="match status" value="1"/>
</dbReference>
<feature type="compositionally biased region" description="Basic residues" evidence="6">
    <location>
        <begin position="43"/>
        <end position="58"/>
    </location>
</feature>
<dbReference type="GO" id="GO:0003735">
    <property type="term" value="F:structural constituent of ribosome"/>
    <property type="evidence" value="ECO:0007669"/>
    <property type="project" value="InterPro"/>
</dbReference>
<proteinExistence type="inferred from homology"/>
<dbReference type="PROSITE" id="PS00475">
    <property type="entry name" value="RIBOSOMAL_L15"/>
    <property type="match status" value="1"/>
</dbReference>
<dbReference type="Proteomes" id="UP000782312">
    <property type="component" value="Unassembled WGS sequence"/>
</dbReference>
<comment type="subunit">
    <text evidence="4">Part of the 50S ribosomal subunit.</text>
</comment>
<evidence type="ECO:0000256" key="1">
    <source>
        <dbReference type="ARBA" id="ARBA00007320"/>
    </source>
</evidence>
<dbReference type="InterPro" id="IPR036227">
    <property type="entry name" value="Ribosomal_uL15/eL18_sf"/>
</dbReference>
<dbReference type="PANTHER" id="PTHR12934">
    <property type="entry name" value="50S RIBOSOMAL PROTEIN L15"/>
    <property type="match status" value="1"/>
</dbReference>
<evidence type="ECO:0000259" key="7">
    <source>
        <dbReference type="Pfam" id="PF00828"/>
    </source>
</evidence>
<keyword evidence="3 4" id="KW-0687">Ribonucleoprotein</keyword>
<dbReference type="InterPro" id="IPR001196">
    <property type="entry name" value="Ribosomal_uL15_CS"/>
</dbReference>
<dbReference type="SUPFAM" id="SSF52080">
    <property type="entry name" value="Ribosomal proteins L15p and L18e"/>
    <property type="match status" value="1"/>
</dbReference>
<comment type="function">
    <text evidence="4">Binds to the 23S rRNA.</text>
</comment>
<dbReference type="Gene3D" id="3.100.10.10">
    <property type="match status" value="1"/>
</dbReference>
<dbReference type="Pfam" id="PF00828">
    <property type="entry name" value="Ribosomal_L27A"/>
    <property type="match status" value="1"/>
</dbReference>
<feature type="region of interest" description="Disordered" evidence="6">
    <location>
        <begin position="1"/>
        <end position="73"/>
    </location>
</feature>
<accession>A0A932HZL8</accession>
<evidence type="ECO:0000256" key="2">
    <source>
        <dbReference type="ARBA" id="ARBA00022980"/>
    </source>
</evidence>
<sequence>MADKNQGEGRVTGLGDLRGKPGATHSRKRVGRGPGSGMGKTSTRGHKGAKARSGNKKKPGYEGGQMPIQRRLPKRGFRNIFAKDFSEVNVGRLDRFEAGSAVDAAALRASGLVRKLAANGVKLLGTGEVSRALHLKVQACSESARKKVEGAGGSVEVIPLKAAQGASA</sequence>
<dbReference type="GO" id="GO:0022625">
    <property type="term" value="C:cytosolic large ribosomal subunit"/>
    <property type="evidence" value="ECO:0007669"/>
    <property type="project" value="TreeGrafter"/>
</dbReference>
<dbReference type="InterPro" id="IPR030878">
    <property type="entry name" value="Ribosomal_uL15"/>
</dbReference>
<evidence type="ECO:0000313" key="9">
    <source>
        <dbReference type="Proteomes" id="UP000782312"/>
    </source>
</evidence>
<keyword evidence="4" id="KW-0699">rRNA-binding</keyword>
<keyword evidence="2 4" id="KW-0689">Ribosomal protein</keyword>
<dbReference type="AlphaFoldDB" id="A0A932HZL8"/>
<dbReference type="InterPro" id="IPR005749">
    <property type="entry name" value="Ribosomal_uL15_bac-type"/>
</dbReference>
<protein>
    <recommendedName>
        <fullName evidence="4">Large ribosomal subunit protein uL15</fullName>
    </recommendedName>
</protein>
<evidence type="ECO:0000256" key="4">
    <source>
        <dbReference type="HAMAP-Rule" id="MF_01341"/>
    </source>
</evidence>
<evidence type="ECO:0000256" key="3">
    <source>
        <dbReference type="ARBA" id="ARBA00023274"/>
    </source>
</evidence>
<feature type="domain" description="Large ribosomal subunit protein uL15/eL18" evidence="7">
    <location>
        <begin position="87"/>
        <end position="156"/>
    </location>
</feature>
<dbReference type="InterPro" id="IPR021131">
    <property type="entry name" value="Ribosomal_uL15/eL18"/>
</dbReference>
<reference evidence="8" key="1">
    <citation type="submission" date="2020-07" db="EMBL/GenBank/DDBJ databases">
        <title>Huge and variable diversity of episymbiotic CPR bacteria and DPANN archaea in groundwater ecosystems.</title>
        <authorList>
            <person name="He C.Y."/>
            <person name="Keren R."/>
            <person name="Whittaker M."/>
            <person name="Farag I.F."/>
            <person name="Doudna J."/>
            <person name="Cate J.H.D."/>
            <person name="Banfield J.F."/>
        </authorList>
    </citation>
    <scope>NUCLEOTIDE SEQUENCE</scope>
    <source>
        <strain evidence="8">NC_groundwater_763_Ag_S-0.2um_68_21</strain>
    </source>
</reference>
<name>A0A932HZL8_UNCTE</name>
<comment type="similarity">
    <text evidence="1 4 5">Belongs to the universal ribosomal protein uL15 family.</text>
</comment>
<dbReference type="NCBIfam" id="TIGR01071">
    <property type="entry name" value="rplO_bact"/>
    <property type="match status" value="1"/>
</dbReference>